<evidence type="ECO:0000313" key="3">
    <source>
        <dbReference type="Proteomes" id="UP000727407"/>
    </source>
</evidence>
<evidence type="ECO:0000313" key="2">
    <source>
        <dbReference type="EMBL" id="KAF5907478.1"/>
    </source>
</evidence>
<dbReference type="Proteomes" id="UP000727407">
    <property type="component" value="Unassembled WGS sequence"/>
</dbReference>
<feature type="region of interest" description="Disordered" evidence="1">
    <location>
        <begin position="42"/>
        <end position="75"/>
    </location>
</feature>
<evidence type="ECO:0000256" key="1">
    <source>
        <dbReference type="SAM" id="MobiDB-lite"/>
    </source>
</evidence>
<proteinExistence type="predicted"/>
<dbReference type="AlphaFoldDB" id="A0A8J4UG45"/>
<name>A0A8J4UG45_CLAMG</name>
<accession>A0A8J4UG45</accession>
<gene>
    <name evidence="2" type="primary">cndp2</name>
    <name evidence="2" type="ORF">DAT39_002853</name>
</gene>
<keyword evidence="3" id="KW-1185">Reference proteome</keyword>
<protein>
    <submittedName>
        <fullName evidence="2">Oxysterol-binding protein-related protein 2</fullName>
    </submittedName>
</protein>
<sequence length="75" mass="8241">MGGDLIHNAGTGSAWLYALEDIMNHKQEHMCVLAFLPEEAFSSSGGRSAMERRREGEEIITQPPQVERGVVSSQP</sequence>
<organism evidence="2 3">
    <name type="scientific">Clarias magur</name>
    <name type="common">Asian catfish</name>
    <name type="synonym">Macropteronotus magur</name>
    <dbReference type="NCBI Taxonomy" id="1594786"/>
    <lineage>
        <taxon>Eukaryota</taxon>
        <taxon>Metazoa</taxon>
        <taxon>Chordata</taxon>
        <taxon>Craniata</taxon>
        <taxon>Vertebrata</taxon>
        <taxon>Euteleostomi</taxon>
        <taxon>Actinopterygii</taxon>
        <taxon>Neopterygii</taxon>
        <taxon>Teleostei</taxon>
        <taxon>Ostariophysi</taxon>
        <taxon>Siluriformes</taxon>
        <taxon>Clariidae</taxon>
        <taxon>Clarias</taxon>
    </lineage>
</organism>
<dbReference type="EMBL" id="QNUK01000022">
    <property type="protein sequence ID" value="KAF5907478.1"/>
    <property type="molecule type" value="Genomic_DNA"/>
</dbReference>
<comment type="caution">
    <text evidence="2">The sequence shown here is derived from an EMBL/GenBank/DDBJ whole genome shotgun (WGS) entry which is preliminary data.</text>
</comment>
<reference evidence="2" key="1">
    <citation type="submission" date="2020-07" db="EMBL/GenBank/DDBJ databases">
        <title>Clarias magur genome sequencing, assembly and annotation.</title>
        <authorList>
            <person name="Kushwaha B."/>
            <person name="Kumar R."/>
            <person name="Das P."/>
            <person name="Joshi C.G."/>
            <person name="Kumar D."/>
            <person name="Nagpure N.S."/>
            <person name="Pandey M."/>
            <person name="Agarwal S."/>
            <person name="Srivastava S."/>
            <person name="Singh M."/>
            <person name="Sahoo L."/>
            <person name="Jayasankar P."/>
            <person name="Meher P.K."/>
            <person name="Koringa P.G."/>
            <person name="Iquebal M.A."/>
            <person name="Das S.P."/>
            <person name="Bit A."/>
            <person name="Patnaik S."/>
            <person name="Patel N."/>
            <person name="Shah T.M."/>
            <person name="Hinsu A."/>
            <person name="Jena J.K."/>
        </authorList>
    </citation>
    <scope>NUCLEOTIDE SEQUENCE</scope>
    <source>
        <strain evidence="2">CIFAMagur01</strain>
        <tissue evidence="2">Testis</tissue>
    </source>
</reference>